<accession>A0A8J4XPU5</accession>
<dbReference type="OrthoDB" id="7475343at2759"/>
<dbReference type="Proteomes" id="UP000770661">
    <property type="component" value="Unassembled WGS sequence"/>
</dbReference>
<dbReference type="InterPro" id="IPR026171">
    <property type="entry name" value="FANCI"/>
</dbReference>
<reference evidence="2" key="1">
    <citation type="submission" date="2020-07" db="EMBL/GenBank/DDBJ databases">
        <title>The High-quality genome of the commercially important snow crab, Chionoecetes opilio.</title>
        <authorList>
            <person name="Jeong J.-H."/>
            <person name="Ryu S."/>
        </authorList>
    </citation>
    <scope>NUCLEOTIDE SEQUENCE</scope>
    <source>
        <strain evidence="2">MADBK_172401_WGS</strain>
        <tissue evidence="2">Digestive gland</tissue>
    </source>
</reference>
<dbReference type="AlphaFoldDB" id="A0A8J4XPU5"/>
<dbReference type="PANTHER" id="PTHR21818">
    <property type="entry name" value="BC025462 PROTEIN"/>
    <property type="match status" value="1"/>
</dbReference>
<dbReference type="GO" id="GO:0006281">
    <property type="term" value="P:DNA repair"/>
    <property type="evidence" value="ECO:0007669"/>
    <property type="project" value="InterPro"/>
</dbReference>
<dbReference type="Pfam" id="PF14676">
    <property type="entry name" value="FANCI_S2"/>
    <property type="match status" value="1"/>
</dbReference>
<evidence type="ECO:0000313" key="2">
    <source>
        <dbReference type="EMBL" id="KAG0711568.1"/>
    </source>
</evidence>
<feature type="domain" description="FANCI solenoid 2" evidence="1">
    <location>
        <begin position="26"/>
        <end position="94"/>
    </location>
</feature>
<dbReference type="InterPro" id="IPR029315">
    <property type="entry name" value="FANCI_S2"/>
</dbReference>
<sequence>MGQIARKMCVSKHTVLVWCRRAQDVILEKLVRTVPLAVLDHQNVLRDILEYLEHLSLGAATHLLLALNPLLKMNMALKDALMIILRKMLFSRNMAKAKRNSGEEYVSVKTGRRVESRQIGTPCRDGCFDKATLPVIRALFSDFWAMANYDAQTAYIQKLVHKYPVVRMRQQDFFDIGVLKKHVVNRRSNNESASFIEARMFVFTQSYKEGYYIRMAYSDAPLIPVRLMPEYYSEPR</sequence>
<comment type="caution">
    <text evidence="2">The sequence shown here is derived from an EMBL/GenBank/DDBJ whole genome shotgun (WGS) entry which is preliminary data.</text>
</comment>
<protein>
    <recommendedName>
        <fullName evidence="1">FANCI solenoid 2 domain-containing protein</fullName>
    </recommendedName>
</protein>
<gene>
    <name evidence="2" type="ORF">GWK47_020367</name>
</gene>
<evidence type="ECO:0000313" key="3">
    <source>
        <dbReference type="Proteomes" id="UP000770661"/>
    </source>
</evidence>
<dbReference type="PANTHER" id="PTHR21818:SF0">
    <property type="entry name" value="FANCONI ANEMIA GROUP I PROTEIN"/>
    <property type="match status" value="1"/>
</dbReference>
<dbReference type="GO" id="GO:0070182">
    <property type="term" value="F:DNA polymerase binding"/>
    <property type="evidence" value="ECO:0007669"/>
    <property type="project" value="TreeGrafter"/>
</dbReference>
<organism evidence="2 3">
    <name type="scientific">Chionoecetes opilio</name>
    <name type="common">Atlantic snow crab</name>
    <name type="synonym">Cancer opilio</name>
    <dbReference type="NCBI Taxonomy" id="41210"/>
    <lineage>
        <taxon>Eukaryota</taxon>
        <taxon>Metazoa</taxon>
        <taxon>Ecdysozoa</taxon>
        <taxon>Arthropoda</taxon>
        <taxon>Crustacea</taxon>
        <taxon>Multicrustacea</taxon>
        <taxon>Malacostraca</taxon>
        <taxon>Eumalacostraca</taxon>
        <taxon>Eucarida</taxon>
        <taxon>Decapoda</taxon>
        <taxon>Pleocyemata</taxon>
        <taxon>Brachyura</taxon>
        <taxon>Eubrachyura</taxon>
        <taxon>Majoidea</taxon>
        <taxon>Majidae</taxon>
        <taxon>Chionoecetes</taxon>
    </lineage>
</organism>
<name>A0A8J4XPU5_CHIOP</name>
<dbReference type="EMBL" id="JACEEZ010023222">
    <property type="protein sequence ID" value="KAG0711568.1"/>
    <property type="molecule type" value="Genomic_DNA"/>
</dbReference>
<proteinExistence type="predicted"/>
<evidence type="ECO:0000259" key="1">
    <source>
        <dbReference type="Pfam" id="PF14676"/>
    </source>
</evidence>
<keyword evidence="3" id="KW-1185">Reference proteome</keyword>